<keyword evidence="2" id="KW-0614">Plasmid</keyword>
<feature type="transmembrane region" description="Helical" evidence="1">
    <location>
        <begin position="170"/>
        <end position="188"/>
    </location>
</feature>
<sequence length="421" mass="46379">MQTEIQGIPSEVVEQQLGRLRSSPLFSHSRRYPTFLDYVVRKMLNGQGDELKERTVGIEAFGRASDYDLNADPVVRVTAGEVRKRLAQYYYDPEHLHELRIELRPGSYVPEFRLAESPAVGAPPSRALTLSDNNITKEPGVLPYPALPSTPPLVPVQPAWHDAHINRWRGLSICLAVALAVAIVAALMPHLRRDSATDLFWRPVIDANGPVMISVGSVVAMVNSNAVAPAPFTVSGHPLASDPIAVSDATALSSIQQVLSMRSKTSTLASSTGTSFSDLQKGPIVLICGFNNQWTMRITDPLRFHFVRTSTDDYTIQDRDSPEHRQWSINTAGAFIKMNDDYGLVARFHDPTTEQVVVVAAGIGENGTIAASQVLTDDRYLAELRRNKLLPRPDQNFEAIVQTQIIDGKPGPPRIVASYIW</sequence>
<dbReference type="KEGG" id="acm:AciX9_4048"/>
<name>E8X5V8_GRATM</name>
<dbReference type="EMBL" id="CP002481">
    <property type="protein sequence ID" value="ADW70842.1"/>
    <property type="molecule type" value="Genomic_DNA"/>
</dbReference>
<accession>E8X5V8</accession>
<evidence type="ECO:0000313" key="3">
    <source>
        <dbReference type="Proteomes" id="UP000000343"/>
    </source>
</evidence>
<keyword evidence="1" id="KW-0812">Transmembrane</keyword>
<dbReference type="OrthoDB" id="115074at2"/>
<evidence type="ECO:0008006" key="4">
    <source>
        <dbReference type="Google" id="ProtNLM"/>
    </source>
</evidence>
<dbReference type="RefSeq" id="WP_013572754.1">
    <property type="nucleotide sequence ID" value="NC_015057.1"/>
</dbReference>
<reference evidence="3" key="1">
    <citation type="submission" date="2011-01" db="EMBL/GenBank/DDBJ databases">
        <title>Complete sequence of plasmid1 of Acidobacterium sp. MP5ACTX9.</title>
        <authorList>
            <consortium name="US DOE Joint Genome Institute"/>
            <person name="Lucas S."/>
            <person name="Copeland A."/>
            <person name="Lapidus A."/>
            <person name="Cheng J.-F."/>
            <person name="Goodwin L."/>
            <person name="Pitluck S."/>
            <person name="Teshima H."/>
            <person name="Detter J.C."/>
            <person name="Han C."/>
            <person name="Tapia R."/>
            <person name="Land M."/>
            <person name="Hauser L."/>
            <person name="Kyrpides N."/>
            <person name="Ivanova N."/>
            <person name="Ovchinnikova G."/>
            <person name="Pagani I."/>
            <person name="Rawat S.R."/>
            <person name="Mannisto M."/>
            <person name="Haggblom M.M."/>
            <person name="Woyke T."/>
        </authorList>
    </citation>
    <scope>NUCLEOTIDE SEQUENCE [LARGE SCALE GENOMIC DNA]</scope>
    <source>
        <strain evidence="3">MP5ACTX9</strain>
        <plasmid evidence="3">Plasmid pACIX901</plasmid>
    </source>
</reference>
<keyword evidence="3" id="KW-1185">Reference proteome</keyword>
<keyword evidence="1" id="KW-1133">Transmembrane helix</keyword>
<gene>
    <name evidence="2" type="ordered locus">AciX9_4048</name>
</gene>
<dbReference type="Proteomes" id="UP000000343">
    <property type="component" value="Plasmid pACIX901"/>
</dbReference>
<protein>
    <recommendedName>
        <fullName evidence="4">Adenylate cyclase</fullName>
    </recommendedName>
</protein>
<evidence type="ECO:0000256" key="1">
    <source>
        <dbReference type="SAM" id="Phobius"/>
    </source>
</evidence>
<geneLocation type="plasmid" evidence="2 3">
    <name>pACIX901</name>
</geneLocation>
<dbReference type="HOGENOM" id="CLU_036287_0_0_0"/>
<keyword evidence="1" id="KW-0472">Membrane</keyword>
<proteinExistence type="predicted"/>
<organism evidence="3">
    <name type="scientific">Granulicella tundricola (strain ATCC BAA-1859 / DSM 23138 / MP5ACTX9)</name>
    <dbReference type="NCBI Taxonomy" id="1198114"/>
    <lineage>
        <taxon>Bacteria</taxon>
        <taxon>Pseudomonadati</taxon>
        <taxon>Acidobacteriota</taxon>
        <taxon>Terriglobia</taxon>
        <taxon>Terriglobales</taxon>
        <taxon>Acidobacteriaceae</taxon>
        <taxon>Granulicella</taxon>
    </lineage>
</organism>
<evidence type="ECO:0000313" key="2">
    <source>
        <dbReference type="EMBL" id="ADW70842.1"/>
    </source>
</evidence>
<dbReference type="AlphaFoldDB" id="E8X5V8"/>